<dbReference type="InterPro" id="IPR058245">
    <property type="entry name" value="NreC/VraR/RcsB-like_REC"/>
</dbReference>
<evidence type="ECO:0000313" key="7">
    <source>
        <dbReference type="Proteomes" id="UP001054846"/>
    </source>
</evidence>
<organism evidence="6 7">
    <name type="scientific">Gloeobacter morelensis MG652769</name>
    <dbReference type="NCBI Taxonomy" id="2781736"/>
    <lineage>
        <taxon>Bacteria</taxon>
        <taxon>Bacillati</taxon>
        <taxon>Cyanobacteriota</taxon>
        <taxon>Cyanophyceae</taxon>
        <taxon>Gloeobacterales</taxon>
        <taxon>Gloeobacteraceae</taxon>
        <taxon>Gloeobacter</taxon>
        <taxon>Gloeobacter morelensis</taxon>
    </lineage>
</organism>
<dbReference type="Pfam" id="PF00196">
    <property type="entry name" value="GerE"/>
    <property type="match status" value="1"/>
</dbReference>
<dbReference type="Gene3D" id="3.40.50.2300">
    <property type="match status" value="1"/>
</dbReference>
<accession>A0ABY3PTF4</accession>
<feature type="domain" description="HTH luxR-type" evidence="4">
    <location>
        <begin position="131"/>
        <end position="196"/>
    </location>
</feature>
<keyword evidence="7" id="KW-1185">Reference proteome</keyword>
<dbReference type="PROSITE" id="PS50110">
    <property type="entry name" value="RESPONSE_REGULATORY"/>
    <property type="match status" value="1"/>
</dbReference>
<evidence type="ECO:0000256" key="1">
    <source>
        <dbReference type="ARBA" id="ARBA00022553"/>
    </source>
</evidence>
<dbReference type="EMBL" id="CP063845">
    <property type="protein sequence ID" value="UFP96759.1"/>
    <property type="molecule type" value="Genomic_DNA"/>
</dbReference>
<reference evidence="6 7" key="1">
    <citation type="journal article" date="2021" name="Genome Biol. Evol.">
        <title>Complete Genome Sequencing of a Novel Gloeobacter Species from a Waterfall Cave in Mexico.</title>
        <authorList>
            <person name="Saw J.H."/>
            <person name="Cardona T."/>
            <person name="Montejano G."/>
        </authorList>
    </citation>
    <scope>NUCLEOTIDE SEQUENCE [LARGE SCALE GENOMIC DNA]</scope>
    <source>
        <strain evidence="6">MG652769</strain>
    </source>
</reference>
<dbReference type="SUPFAM" id="SSF46894">
    <property type="entry name" value="C-terminal effector domain of the bipartite response regulators"/>
    <property type="match status" value="1"/>
</dbReference>
<dbReference type="PANTHER" id="PTHR43214">
    <property type="entry name" value="TWO-COMPONENT RESPONSE REGULATOR"/>
    <property type="match status" value="1"/>
</dbReference>
<feature type="domain" description="Response regulatory" evidence="5">
    <location>
        <begin position="1"/>
        <end position="105"/>
    </location>
</feature>
<dbReference type="PROSITE" id="PS50043">
    <property type="entry name" value="HTH_LUXR_2"/>
    <property type="match status" value="1"/>
</dbReference>
<dbReference type="Proteomes" id="UP001054846">
    <property type="component" value="Chromosome"/>
</dbReference>
<name>A0ABY3PTF4_9CYAN</name>
<dbReference type="SMART" id="SM00448">
    <property type="entry name" value="REC"/>
    <property type="match status" value="1"/>
</dbReference>
<dbReference type="InterPro" id="IPR011006">
    <property type="entry name" value="CheY-like_superfamily"/>
</dbReference>
<keyword evidence="2" id="KW-0238">DNA-binding</keyword>
<dbReference type="PANTHER" id="PTHR43214:SF43">
    <property type="entry name" value="TWO-COMPONENT RESPONSE REGULATOR"/>
    <property type="match status" value="1"/>
</dbReference>
<dbReference type="SUPFAM" id="SSF52172">
    <property type="entry name" value="CheY-like"/>
    <property type="match status" value="1"/>
</dbReference>
<proteinExistence type="predicted"/>
<dbReference type="InterPro" id="IPR039420">
    <property type="entry name" value="WalR-like"/>
</dbReference>
<evidence type="ECO:0000256" key="3">
    <source>
        <dbReference type="PROSITE-ProRule" id="PRU00169"/>
    </source>
</evidence>
<dbReference type="InterPro" id="IPR016032">
    <property type="entry name" value="Sig_transdc_resp-reg_C-effctor"/>
</dbReference>
<evidence type="ECO:0000259" key="5">
    <source>
        <dbReference type="PROSITE" id="PS50110"/>
    </source>
</evidence>
<dbReference type="CDD" id="cd17535">
    <property type="entry name" value="REC_NarL-like"/>
    <property type="match status" value="1"/>
</dbReference>
<sequence>MRRGFCTILGSIEERFCVYEIENVEQTVQLFCQLKPDLVLLDAVLPKMCGVEVIRSLRSKDPSARILMVADDEEQVLLAFHAGANGCLLKSMQSHELLNAVGLLLSGYLVFGKAITRLVAEEQSADKFGRAGGPVPHLTAREREILILIAQELTNNEIAKRLYISPRTVDAHRARLMGKLGCRNTAGLVRIAAEYRLLSEPKFG</sequence>
<protein>
    <submittedName>
        <fullName evidence="6">Response regulator transcription factor</fullName>
    </submittedName>
</protein>
<evidence type="ECO:0000313" key="6">
    <source>
        <dbReference type="EMBL" id="UFP96759.1"/>
    </source>
</evidence>
<keyword evidence="1 3" id="KW-0597">Phosphoprotein</keyword>
<dbReference type="InterPro" id="IPR000792">
    <property type="entry name" value="Tscrpt_reg_LuxR_C"/>
</dbReference>
<feature type="modified residue" description="4-aspartylphosphate" evidence="3">
    <location>
        <position position="42"/>
    </location>
</feature>
<dbReference type="PRINTS" id="PR00038">
    <property type="entry name" value="HTHLUXR"/>
</dbReference>
<dbReference type="SMART" id="SM00421">
    <property type="entry name" value="HTH_LUXR"/>
    <property type="match status" value="1"/>
</dbReference>
<dbReference type="InterPro" id="IPR001789">
    <property type="entry name" value="Sig_transdc_resp-reg_receiver"/>
</dbReference>
<evidence type="ECO:0000256" key="2">
    <source>
        <dbReference type="ARBA" id="ARBA00023125"/>
    </source>
</evidence>
<evidence type="ECO:0000259" key="4">
    <source>
        <dbReference type="PROSITE" id="PS50043"/>
    </source>
</evidence>
<dbReference type="CDD" id="cd06170">
    <property type="entry name" value="LuxR_C_like"/>
    <property type="match status" value="1"/>
</dbReference>
<dbReference type="Pfam" id="PF00072">
    <property type="entry name" value="Response_reg"/>
    <property type="match status" value="1"/>
</dbReference>
<gene>
    <name evidence="6" type="ORF">ISF26_11345</name>
</gene>